<dbReference type="SUPFAM" id="SSF52096">
    <property type="entry name" value="ClpP/crotonase"/>
    <property type="match status" value="1"/>
</dbReference>
<dbReference type="Proteomes" id="UP000291591">
    <property type="component" value="Unassembled WGS sequence"/>
</dbReference>
<evidence type="ECO:0000313" key="3">
    <source>
        <dbReference type="EMBL" id="RZT85479.1"/>
    </source>
</evidence>
<dbReference type="InterPro" id="IPR045002">
    <property type="entry name" value="Ech1-like"/>
</dbReference>
<proteinExistence type="inferred from homology"/>
<dbReference type="CDD" id="cd06558">
    <property type="entry name" value="crotonase-like"/>
    <property type="match status" value="1"/>
</dbReference>
<evidence type="ECO:0000256" key="1">
    <source>
        <dbReference type="ARBA" id="ARBA00005254"/>
    </source>
</evidence>
<dbReference type="PANTHER" id="PTHR43149">
    <property type="entry name" value="ENOYL-COA HYDRATASE"/>
    <property type="match status" value="1"/>
</dbReference>
<dbReference type="AlphaFoldDB" id="A0A4Q7UZ50"/>
<dbReference type="InterPro" id="IPR029045">
    <property type="entry name" value="ClpP/crotonase-like_dom_sf"/>
</dbReference>
<evidence type="ECO:0000313" key="4">
    <source>
        <dbReference type="Proteomes" id="UP000291591"/>
    </source>
</evidence>
<keyword evidence="4" id="KW-1185">Reference proteome</keyword>
<dbReference type="EMBL" id="SHKL01000001">
    <property type="protein sequence ID" value="RZT85479.1"/>
    <property type="molecule type" value="Genomic_DNA"/>
</dbReference>
<evidence type="ECO:0000256" key="2">
    <source>
        <dbReference type="RuleBase" id="RU003707"/>
    </source>
</evidence>
<name>A0A4Q7UZ50_PSEST</name>
<accession>A0A4Q7UZ50</accession>
<dbReference type="InterPro" id="IPR001753">
    <property type="entry name" value="Enoyl-CoA_hydra/iso"/>
</dbReference>
<sequence length="252" mass="26516">MPERFTVTTPREGVALVTMDRPAKLNAMDPTFFRELTGICADLGHDDGVRAAVLTGAGRAFSAGGDIDSFHDLDGDTVRVRAHLRRVYDAFCAVERCAVPVIGAVNGIAHGGGTELTLACDMALAGESATFAFREPTVGLTPGWGIVRGPQVMGRGWTRLLALTGRVIDAATAERAGLVQEVVRDDELLGRALDLASETAALPPLAVQVGKAFVNRDTDAGFAESIEATALLFTTAEHRDAVAAFRAARGRG</sequence>
<dbReference type="PROSITE" id="PS00166">
    <property type="entry name" value="ENOYL_COA_HYDRATASE"/>
    <property type="match status" value="1"/>
</dbReference>
<gene>
    <name evidence="3" type="ORF">EV383_2345</name>
</gene>
<dbReference type="InterPro" id="IPR018376">
    <property type="entry name" value="Enoyl-CoA_hyd/isom_CS"/>
</dbReference>
<organism evidence="3 4">
    <name type="scientific">Pseudonocardia sediminis</name>
    <dbReference type="NCBI Taxonomy" id="1397368"/>
    <lineage>
        <taxon>Bacteria</taxon>
        <taxon>Bacillati</taxon>
        <taxon>Actinomycetota</taxon>
        <taxon>Actinomycetes</taxon>
        <taxon>Pseudonocardiales</taxon>
        <taxon>Pseudonocardiaceae</taxon>
        <taxon>Pseudonocardia</taxon>
    </lineage>
</organism>
<dbReference type="GO" id="GO:0016853">
    <property type="term" value="F:isomerase activity"/>
    <property type="evidence" value="ECO:0007669"/>
    <property type="project" value="InterPro"/>
</dbReference>
<dbReference type="Gene3D" id="3.90.226.10">
    <property type="entry name" value="2-enoyl-CoA Hydratase, Chain A, domain 1"/>
    <property type="match status" value="1"/>
</dbReference>
<dbReference type="Pfam" id="PF00378">
    <property type="entry name" value="ECH_1"/>
    <property type="match status" value="1"/>
</dbReference>
<comment type="similarity">
    <text evidence="1 2">Belongs to the enoyl-CoA hydratase/isomerase family.</text>
</comment>
<reference evidence="3 4" key="1">
    <citation type="submission" date="2019-02" db="EMBL/GenBank/DDBJ databases">
        <title>Sequencing the genomes of 1000 actinobacteria strains.</title>
        <authorList>
            <person name="Klenk H.-P."/>
        </authorList>
    </citation>
    <scope>NUCLEOTIDE SEQUENCE [LARGE SCALE GENOMIC DNA]</scope>
    <source>
        <strain evidence="3 4">DSM 45779</strain>
    </source>
</reference>
<dbReference type="PANTHER" id="PTHR43149:SF1">
    <property type="entry name" value="DELTA(3,5)-DELTA(2,4)-DIENOYL-COA ISOMERASE, MITOCHONDRIAL"/>
    <property type="match status" value="1"/>
</dbReference>
<dbReference type="OrthoDB" id="4608673at2"/>
<comment type="caution">
    <text evidence="3">The sequence shown here is derived from an EMBL/GenBank/DDBJ whole genome shotgun (WGS) entry which is preliminary data.</text>
</comment>
<dbReference type="RefSeq" id="WP_130289930.1">
    <property type="nucleotide sequence ID" value="NZ_SHKL01000001.1"/>
</dbReference>
<protein>
    <submittedName>
        <fullName evidence="3">Enoyl-CoA hydratase/enoyl-CoA hydratase</fullName>
    </submittedName>
</protein>